<accession>A0A855GA28</accession>
<comment type="caution">
    <text evidence="1">The sequence shown here is derived from an EMBL/GenBank/DDBJ whole genome shotgun (WGS) entry which is preliminary data.</text>
</comment>
<gene>
    <name evidence="1" type="ORF">BHC57_01670</name>
</gene>
<dbReference type="RefSeq" id="WP_100123195.1">
    <property type="nucleotide sequence ID" value="NZ_MEIU01000012.1"/>
</dbReference>
<name>A0A855GA28_9NEIS</name>
<evidence type="ECO:0000313" key="2">
    <source>
        <dbReference type="Proteomes" id="UP000230463"/>
    </source>
</evidence>
<reference evidence="1 2" key="1">
    <citation type="journal article" date="2017" name="MBio">
        <title>Type VI secretion-mediated competition in the bee gut microbiome.</title>
        <authorList>
            <person name="Steele M.I."/>
            <person name="Kwong W.K."/>
            <person name="Powell J.E."/>
            <person name="Whiteley M."/>
            <person name="Moran N.A."/>
        </authorList>
    </citation>
    <scope>NUCLEOTIDE SEQUENCE [LARGE SCALE GENOMIC DNA]</scope>
    <source>
        <strain evidence="1 2">HK3</strain>
    </source>
</reference>
<dbReference type="EMBL" id="MEIU01000012">
    <property type="protein sequence ID" value="PIT61877.1"/>
    <property type="molecule type" value="Genomic_DNA"/>
</dbReference>
<sequence>MSLSLKEKLKLSVIEKEKKAILQNISNKLRIDINSNSITYESYDYNVFLSKFIDNIKFQSVDLSVNENLLFNRFCDFLSSINNNDLVVFQIITCNTYYYLKLHINNIKKNPALFWNMKVKNNNKTLECLLVAINNSFGFSILPTENFYELRIWNDNNNYAMENRQYLK</sequence>
<organism evidence="1 2">
    <name type="scientific">Snodgrassella alvi</name>
    <dbReference type="NCBI Taxonomy" id="1196083"/>
    <lineage>
        <taxon>Bacteria</taxon>
        <taxon>Pseudomonadati</taxon>
        <taxon>Pseudomonadota</taxon>
        <taxon>Betaproteobacteria</taxon>
        <taxon>Neisseriales</taxon>
        <taxon>Neisseriaceae</taxon>
        <taxon>Snodgrassella</taxon>
    </lineage>
</organism>
<evidence type="ECO:0000313" key="1">
    <source>
        <dbReference type="EMBL" id="PIT61877.1"/>
    </source>
</evidence>
<dbReference type="Proteomes" id="UP000230463">
    <property type="component" value="Unassembled WGS sequence"/>
</dbReference>
<proteinExistence type="predicted"/>
<protein>
    <submittedName>
        <fullName evidence="1">Uncharacterized protein</fullName>
    </submittedName>
</protein>
<dbReference type="AlphaFoldDB" id="A0A855GA28"/>